<dbReference type="InterPro" id="IPR038078">
    <property type="entry name" value="PhoU-like_sf"/>
</dbReference>
<reference evidence="3 4" key="1">
    <citation type="journal article" date="2015" name="Biotechnol. Bioeng.">
        <title>Genome sequence and phenotypic characterization of Caulobacter segnis.</title>
        <authorList>
            <person name="Patel S."/>
            <person name="Fletcher B."/>
            <person name="Scott D.C."/>
            <person name="Ely B."/>
        </authorList>
    </citation>
    <scope>NUCLEOTIDE SEQUENCE [LARGE SCALE GENOMIC DNA]</scope>
    <source>
        <strain evidence="3 4">ERI-2</strain>
    </source>
</reference>
<dbReference type="InterPro" id="IPR052912">
    <property type="entry name" value="UPF0111_domain"/>
</dbReference>
<dbReference type="InterPro" id="IPR018445">
    <property type="entry name" value="Put_Phosphate_transp_reg"/>
</dbReference>
<name>A0A162L0S3_9CLOT</name>
<dbReference type="PATRIC" id="fig|1538.10.peg.4133"/>
<evidence type="ECO:0000313" key="4">
    <source>
        <dbReference type="Proteomes" id="UP000077407"/>
    </source>
</evidence>
<comment type="similarity">
    <text evidence="1">Belongs to the UPF0111 family.</text>
</comment>
<dbReference type="PANTHER" id="PTHR37298">
    <property type="entry name" value="UPF0111 PROTEIN YKAA"/>
    <property type="match status" value="1"/>
</dbReference>
<keyword evidence="2" id="KW-0175">Coiled coil</keyword>
<evidence type="ECO:0000256" key="1">
    <source>
        <dbReference type="ARBA" id="ARBA00008591"/>
    </source>
</evidence>
<evidence type="ECO:0000313" key="3">
    <source>
        <dbReference type="EMBL" id="OAA82708.1"/>
    </source>
</evidence>
<dbReference type="Pfam" id="PF01865">
    <property type="entry name" value="PhoU_div"/>
    <property type="match status" value="1"/>
</dbReference>
<sequence>MFAFTPKEDKFYEFFVQTANIAYTEAKLLLDFLNNLENSEENLKKLKEVEHEGDKKQHEILEQLNKTFITPIDREDIYTIANDMDNIIDYMESTASRFVMFNVNECTEDAILLSKMIVQCCKELIIIMEELKNMKTSKQLSKKIIEVNRIEEDGDVVSRKAIGDIFRKDMEVIDVIKWREIYQYLEDTLDACEDLANVIEGVVMKNA</sequence>
<dbReference type="PANTHER" id="PTHR37298:SF1">
    <property type="entry name" value="UPF0111 PROTEIN YKAA"/>
    <property type="match status" value="1"/>
</dbReference>
<organism evidence="3 4">
    <name type="scientific">Clostridium ljungdahlii</name>
    <dbReference type="NCBI Taxonomy" id="1538"/>
    <lineage>
        <taxon>Bacteria</taxon>
        <taxon>Bacillati</taxon>
        <taxon>Bacillota</taxon>
        <taxon>Clostridia</taxon>
        <taxon>Eubacteriales</taxon>
        <taxon>Clostridiaceae</taxon>
        <taxon>Clostridium</taxon>
    </lineage>
</organism>
<comment type="caution">
    <text evidence="3">The sequence shown here is derived from an EMBL/GenBank/DDBJ whole genome shotgun (WGS) entry which is preliminary data.</text>
</comment>
<feature type="coiled-coil region" evidence="2">
    <location>
        <begin position="29"/>
        <end position="56"/>
    </location>
</feature>
<dbReference type="EMBL" id="LITT01000065">
    <property type="protein sequence ID" value="OAA82708.1"/>
    <property type="molecule type" value="Genomic_DNA"/>
</dbReference>
<proteinExistence type="inferred from homology"/>
<dbReference type="AlphaFoldDB" id="A0A162L0S3"/>
<gene>
    <name evidence="3" type="ORF">WY13_04056</name>
</gene>
<dbReference type="OrthoDB" id="9797568at2"/>
<dbReference type="Gene3D" id="1.20.58.220">
    <property type="entry name" value="Phosphate transport system protein phou homolog 2, domain 2"/>
    <property type="match status" value="1"/>
</dbReference>
<evidence type="ECO:0000256" key="2">
    <source>
        <dbReference type="SAM" id="Coils"/>
    </source>
</evidence>
<dbReference type="Proteomes" id="UP000077407">
    <property type="component" value="Unassembled WGS sequence"/>
</dbReference>
<dbReference type="RefSeq" id="WP_063557264.1">
    <property type="nucleotide sequence ID" value="NZ_LITT01000065.1"/>
</dbReference>
<accession>A0A162L0S3</accession>
<protein>
    <submittedName>
        <fullName evidence="3">Putative pit accessory protein</fullName>
    </submittedName>
</protein>